<keyword evidence="2" id="KW-1185">Reference proteome</keyword>
<proteinExistence type="predicted"/>
<gene>
    <name evidence="1" type="ORF">RE6C_03337</name>
</gene>
<name>M2ATA2_9BACT</name>
<comment type="caution">
    <text evidence="1">The sequence shown here is derived from an EMBL/GenBank/DDBJ whole genome shotgun (WGS) entry which is preliminary data.</text>
</comment>
<organism evidence="1 2">
    <name type="scientific">Rhodopirellula europaea 6C</name>
    <dbReference type="NCBI Taxonomy" id="1263867"/>
    <lineage>
        <taxon>Bacteria</taxon>
        <taxon>Pseudomonadati</taxon>
        <taxon>Planctomycetota</taxon>
        <taxon>Planctomycetia</taxon>
        <taxon>Pirellulales</taxon>
        <taxon>Pirellulaceae</taxon>
        <taxon>Rhodopirellula</taxon>
    </lineage>
</organism>
<evidence type="ECO:0000313" key="2">
    <source>
        <dbReference type="Proteomes" id="UP000011529"/>
    </source>
</evidence>
<reference evidence="1" key="2">
    <citation type="journal article" date="2013" name="Mar. Genomics">
        <title>Expression of sulfatases in Rhodopirellula baltica and the diversity of sulfatases in the genus Rhodopirellula.</title>
        <authorList>
            <person name="Wegner C.E."/>
            <person name="Richter-Heitmann T."/>
            <person name="Klindworth A."/>
            <person name="Klockow C."/>
            <person name="Richter M."/>
            <person name="Achstetter T."/>
            <person name="Glockner F.O."/>
            <person name="Harder J."/>
        </authorList>
    </citation>
    <scope>NUCLEOTIDE SEQUENCE [LARGE SCALE GENOMIC DNA]</scope>
    <source>
        <strain evidence="1">6C</strain>
    </source>
</reference>
<dbReference type="AlphaFoldDB" id="M2ATA2"/>
<dbReference type="Proteomes" id="UP000011529">
    <property type="component" value="Unassembled WGS sequence"/>
</dbReference>
<accession>M2ATA2</accession>
<dbReference type="RefSeq" id="WP_008658055.1">
    <property type="nucleotide sequence ID" value="NZ_ANMO01000149.1"/>
</dbReference>
<sequence>MTTYHRYVLDDAATISLPELETALRSIDDAYRFDGEALVRGDHDCALQIDVTERESDIFDDDIDLLIGFASKRRDRDRLVARLNGGTCMVTMQVVSYSDESAIEHVFDTLSRLHSGLAVYEGGIFDTPEPTRPWIQTALNVVRGIGGNRGEP</sequence>
<protein>
    <submittedName>
        <fullName evidence="1">Uncharacterized protein</fullName>
    </submittedName>
</protein>
<dbReference type="EMBL" id="ANMO01000149">
    <property type="protein sequence ID" value="EMB15932.1"/>
    <property type="molecule type" value="Genomic_DNA"/>
</dbReference>
<evidence type="ECO:0000313" key="1">
    <source>
        <dbReference type="EMBL" id="EMB15932.1"/>
    </source>
</evidence>
<dbReference type="PATRIC" id="fig|1263867.3.peg.3567"/>
<reference evidence="1" key="1">
    <citation type="submission" date="2012-11" db="EMBL/GenBank/DDBJ databases">
        <title>Permanent draft genomes of Rhodopirellula europaea strain SH398 and 6C.</title>
        <authorList>
            <person name="Richter M."/>
            <person name="Richter-Heitmann T."/>
            <person name="Frank C."/>
            <person name="Harder J."/>
            <person name="Glockner F.O."/>
        </authorList>
    </citation>
    <scope>NUCLEOTIDE SEQUENCE</scope>
    <source>
        <strain evidence="1">6C</strain>
    </source>
</reference>